<dbReference type="Proteomes" id="UP000829398">
    <property type="component" value="Chromosome 7"/>
</dbReference>
<keyword evidence="2" id="KW-1185">Reference proteome</keyword>
<keyword evidence="1" id="KW-0804">Transcription</keyword>
<accession>A0ACB8J9U6</accession>
<organism evidence="1 2">
    <name type="scientific">Citrus sinensis</name>
    <name type="common">Sweet orange</name>
    <name type="synonym">Citrus aurantium var. sinensis</name>
    <dbReference type="NCBI Taxonomy" id="2711"/>
    <lineage>
        <taxon>Eukaryota</taxon>
        <taxon>Viridiplantae</taxon>
        <taxon>Streptophyta</taxon>
        <taxon>Embryophyta</taxon>
        <taxon>Tracheophyta</taxon>
        <taxon>Spermatophyta</taxon>
        <taxon>Magnoliopsida</taxon>
        <taxon>eudicotyledons</taxon>
        <taxon>Gunneridae</taxon>
        <taxon>Pentapetalae</taxon>
        <taxon>rosids</taxon>
        <taxon>malvids</taxon>
        <taxon>Sapindales</taxon>
        <taxon>Rutaceae</taxon>
        <taxon>Aurantioideae</taxon>
        <taxon>Citrus</taxon>
    </lineage>
</organism>
<dbReference type="EMBL" id="CM039176">
    <property type="protein sequence ID" value="KAH9714047.1"/>
    <property type="molecule type" value="Genomic_DNA"/>
</dbReference>
<proteinExistence type="predicted"/>
<sequence length="342" mass="38427">MDTEFTSVNIVRCELNQQLREATGCSRGTQQAAAAKQTQHQQPAPAPTRCSSGCQRTSHWNSCDAAAAKPAAATRTHATQQHRTQLSHLNPLTQTSSKPSPTPPQGPKCYYHINLNMITSITSSQQLLSTESFSFLPLSILLNKWRIEGVDVDEVAMEAAVALASPNKNLLNFSLCGSFGFFMNLVSDSQSVDIERYSDWNKPKVSSNRGSINQFLQLHSSNFPAELVKDSREQRNPKRVRWNADAGMRKLDLFEKLEQKFQGQEDKDEKEKKEGEDEDEDDGEAAGEAEEEFSDDGDYNQNIDFDDDEDDFNMDDGNDACVFWLWKLISLYFVFVNAFDIA</sequence>
<keyword evidence="1" id="KW-0240">DNA-directed RNA polymerase</keyword>
<protein>
    <submittedName>
        <fullName evidence="1">DNA-directed RNA polymerase III subunit</fullName>
    </submittedName>
</protein>
<reference evidence="2" key="1">
    <citation type="journal article" date="2023" name="Hortic. Res.">
        <title>A chromosome-level phased genome enabling allele-level studies in sweet orange: a case study on citrus Huanglongbing tolerance.</title>
        <authorList>
            <person name="Wu B."/>
            <person name="Yu Q."/>
            <person name="Deng Z."/>
            <person name="Duan Y."/>
            <person name="Luo F."/>
            <person name="Gmitter F. Jr."/>
        </authorList>
    </citation>
    <scope>NUCLEOTIDE SEQUENCE [LARGE SCALE GENOMIC DNA]</scope>
    <source>
        <strain evidence="2">cv. Valencia</strain>
    </source>
</reference>
<evidence type="ECO:0000313" key="1">
    <source>
        <dbReference type="EMBL" id="KAH9714047.1"/>
    </source>
</evidence>
<gene>
    <name evidence="1" type="ORF">KPL71_020543</name>
</gene>
<evidence type="ECO:0000313" key="2">
    <source>
        <dbReference type="Proteomes" id="UP000829398"/>
    </source>
</evidence>
<comment type="caution">
    <text evidence="1">The sequence shown here is derived from an EMBL/GenBank/DDBJ whole genome shotgun (WGS) entry which is preliminary data.</text>
</comment>
<name>A0ACB8J9U6_CITSI</name>